<sequence>MKKTTHFVSVLPGRIRLRHAILRNRAVHAQFVERLGELAEVESNPATGSLLLRFDPADADMEARIRAEVAAILGDLALSSAEPEAAKAAPARADSGEWLDRRAKREINRVAKIGSLAAMAVSIAALRSSRKLHAQAGYLSVFLMLVHTAFHWRRAFR</sequence>
<protein>
    <submittedName>
        <fullName evidence="1">Uncharacterized protein</fullName>
    </submittedName>
</protein>
<dbReference type="OrthoDB" id="8141406at2"/>
<gene>
    <name evidence="1" type="ORF">CCR94_21355</name>
</gene>
<evidence type="ECO:0000313" key="1">
    <source>
        <dbReference type="EMBL" id="PPQ26971.1"/>
    </source>
</evidence>
<name>A0A2S6MX86_9HYPH</name>
<proteinExistence type="predicted"/>
<evidence type="ECO:0000313" key="2">
    <source>
        <dbReference type="Proteomes" id="UP000239089"/>
    </source>
</evidence>
<organism evidence="1 2">
    <name type="scientific">Rhodoblastus sphagnicola</name>
    <dbReference type="NCBI Taxonomy" id="333368"/>
    <lineage>
        <taxon>Bacteria</taxon>
        <taxon>Pseudomonadati</taxon>
        <taxon>Pseudomonadota</taxon>
        <taxon>Alphaproteobacteria</taxon>
        <taxon>Hyphomicrobiales</taxon>
        <taxon>Rhodoblastaceae</taxon>
        <taxon>Rhodoblastus</taxon>
    </lineage>
</organism>
<accession>A0A2S6MX86</accession>
<reference evidence="1 2" key="1">
    <citation type="journal article" date="2018" name="Arch. Microbiol.">
        <title>New insights into the metabolic potential of the phototrophic purple bacterium Rhodopila globiformis DSM 161(T) from its draft genome sequence and evidence for a vanadium-dependent nitrogenase.</title>
        <authorList>
            <person name="Imhoff J.F."/>
            <person name="Rahn T."/>
            <person name="Kunzel S."/>
            <person name="Neulinger S.C."/>
        </authorList>
    </citation>
    <scope>NUCLEOTIDE SEQUENCE [LARGE SCALE GENOMIC DNA]</scope>
    <source>
        <strain evidence="1 2">DSM 16996</strain>
    </source>
</reference>
<dbReference type="Pfam" id="PF19991">
    <property type="entry name" value="HMA_2"/>
    <property type="match status" value="1"/>
</dbReference>
<keyword evidence="2" id="KW-1185">Reference proteome</keyword>
<dbReference type="Proteomes" id="UP000239089">
    <property type="component" value="Unassembled WGS sequence"/>
</dbReference>
<dbReference type="AlphaFoldDB" id="A0A2S6MX86"/>
<dbReference type="RefSeq" id="WP_104510123.1">
    <property type="nucleotide sequence ID" value="NZ_JACIGC010000012.1"/>
</dbReference>
<dbReference type="EMBL" id="NHSJ01000129">
    <property type="protein sequence ID" value="PPQ26971.1"/>
    <property type="molecule type" value="Genomic_DNA"/>
</dbReference>
<comment type="caution">
    <text evidence="1">The sequence shown here is derived from an EMBL/GenBank/DDBJ whole genome shotgun (WGS) entry which is preliminary data.</text>
</comment>